<name>A0ACC0YQA9_9ROSI</name>
<protein>
    <submittedName>
        <fullName evidence="1">Uncharacterized protein</fullName>
    </submittedName>
</protein>
<comment type="caution">
    <text evidence="1">The sequence shown here is derived from an EMBL/GenBank/DDBJ whole genome shotgun (WGS) entry which is preliminary data.</text>
</comment>
<proteinExistence type="predicted"/>
<sequence length="515" mass="56751">MSSPYPILDNKPIDQWKVTELKEELKRRKLKSSGKKEELIRMLDNAIRIEREKAAKEAEADNGANSVTQPVVGVKDAEKVPVDTGIAKDVVIVGSKENEKVDNVVVQLDMNSSAAAFGSRRGDTNPPRVEEELVIRKTTVETSTTVTKSLVTELAFSGQELHNSGTPGESLNSNVQLEIEDPKPQLENEGLKPLHKDDILDTSAPDNQVSEVSANLGSQVKSDSISTDSVSINEKIELKDNIIADNVKLEQDVIKPEMVEPSSSNIVPVGGESHPMDVEEPLERKASIEERDDSNATIADMGKKNDSADVGYSEKLNLDRSSGDDSMEEDVLESKQIDSKDSFDEVRDRSEKDEVSVVKEDSPVDVVGDGLSDDKKDVQVENKSHPVVAAEKRKINDQETVGSNEPLKRQRRWNSESLKLPEQQSSNLTPTTTPRDTFQSSASKRNLSRSDSAVSDDTPKERVVPPSPKPPTNSLRIDHFVRPFTLKAVHELLGKTGTFTKFLDGPYQDPLLMLL</sequence>
<gene>
    <name evidence="1" type="ORF">Pint_26674</name>
</gene>
<reference evidence="2" key="1">
    <citation type="journal article" date="2023" name="G3 (Bethesda)">
        <title>Genome assembly and association tests identify interacting loci associated with vigor, precocity, and sex in interspecific pistachio rootstocks.</title>
        <authorList>
            <person name="Palmer W."/>
            <person name="Jacygrad E."/>
            <person name="Sagayaradj S."/>
            <person name="Cavanaugh K."/>
            <person name="Han R."/>
            <person name="Bertier L."/>
            <person name="Beede B."/>
            <person name="Kafkas S."/>
            <person name="Golino D."/>
            <person name="Preece J."/>
            <person name="Michelmore R."/>
        </authorList>
    </citation>
    <scope>NUCLEOTIDE SEQUENCE [LARGE SCALE GENOMIC DNA]</scope>
</reference>
<accession>A0ACC0YQA9</accession>
<evidence type="ECO:0000313" key="2">
    <source>
        <dbReference type="Proteomes" id="UP001163603"/>
    </source>
</evidence>
<organism evidence="1 2">
    <name type="scientific">Pistacia integerrima</name>
    <dbReference type="NCBI Taxonomy" id="434235"/>
    <lineage>
        <taxon>Eukaryota</taxon>
        <taxon>Viridiplantae</taxon>
        <taxon>Streptophyta</taxon>
        <taxon>Embryophyta</taxon>
        <taxon>Tracheophyta</taxon>
        <taxon>Spermatophyta</taxon>
        <taxon>Magnoliopsida</taxon>
        <taxon>eudicotyledons</taxon>
        <taxon>Gunneridae</taxon>
        <taxon>Pentapetalae</taxon>
        <taxon>rosids</taxon>
        <taxon>malvids</taxon>
        <taxon>Sapindales</taxon>
        <taxon>Anacardiaceae</taxon>
        <taxon>Pistacia</taxon>
    </lineage>
</organism>
<dbReference type="Proteomes" id="UP001163603">
    <property type="component" value="Chromosome 5"/>
</dbReference>
<evidence type="ECO:0000313" key="1">
    <source>
        <dbReference type="EMBL" id="KAJ0040385.1"/>
    </source>
</evidence>
<dbReference type="EMBL" id="CM047740">
    <property type="protein sequence ID" value="KAJ0040385.1"/>
    <property type="molecule type" value="Genomic_DNA"/>
</dbReference>
<keyword evidence="2" id="KW-1185">Reference proteome</keyword>